<proteinExistence type="predicted"/>
<feature type="non-terminal residue" evidence="1">
    <location>
        <position position="1"/>
    </location>
</feature>
<gene>
    <name evidence="1" type="ORF">Tci_684379</name>
</gene>
<protein>
    <submittedName>
        <fullName evidence="1">Uncharacterized protein</fullName>
    </submittedName>
</protein>
<accession>A0A699KUS9</accession>
<name>A0A699KUS9_TANCI</name>
<comment type="caution">
    <text evidence="1">The sequence shown here is derived from an EMBL/GenBank/DDBJ whole genome shotgun (WGS) entry which is preliminary data.</text>
</comment>
<dbReference type="EMBL" id="BKCJ010557208">
    <property type="protein sequence ID" value="GFB12408.1"/>
    <property type="molecule type" value="Genomic_DNA"/>
</dbReference>
<reference evidence="1" key="1">
    <citation type="journal article" date="2019" name="Sci. Rep.">
        <title>Draft genome of Tanacetum cinerariifolium, the natural source of mosquito coil.</title>
        <authorList>
            <person name="Yamashiro T."/>
            <person name="Shiraishi A."/>
            <person name="Satake H."/>
            <person name="Nakayama K."/>
        </authorList>
    </citation>
    <scope>NUCLEOTIDE SEQUENCE</scope>
</reference>
<evidence type="ECO:0000313" key="1">
    <source>
        <dbReference type="EMBL" id="GFB12408.1"/>
    </source>
</evidence>
<organism evidence="1">
    <name type="scientific">Tanacetum cinerariifolium</name>
    <name type="common">Dalmatian daisy</name>
    <name type="synonym">Chrysanthemum cinerariifolium</name>
    <dbReference type="NCBI Taxonomy" id="118510"/>
    <lineage>
        <taxon>Eukaryota</taxon>
        <taxon>Viridiplantae</taxon>
        <taxon>Streptophyta</taxon>
        <taxon>Embryophyta</taxon>
        <taxon>Tracheophyta</taxon>
        <taxon>Spermatophyta</taxon>
        <taxon>Magnoliopsida</taxon>
        <taxon>eudicotyledons</taxon>
        <taxon>Gunneridae</taxon>
        <taxon>Pentapetalae</taxon>
        <taxon>asterids</taxon>
        <taxon>campanulids</taxon>
        <taxon>Asterales</taxon>
        <taxon>Asteraceae</taxon>
        <taxon>Asteroideae</taxon>
        <taxon>Anthemideae</taxon>
        <taxon>Anthemidinae</taxon>
        <taxon>Tanacetum</taxon>
    </lineage>
</organism>
<dbReference type="AlphaFoldDB" id="A0A699KUS9"/>
<sequence length="69" mass="7652">PRYTWDRGKVTWGGQGECIGIVPMGASVRECRVKEKGKKGGKGHWVLLGLLWGLGKWQKESLGFVKVVI</sequence>